<accession>A0ABQ3W8C3</accession>
<dbReference type="Gene3D" id="2.40.160.20">
    <property type="match status" value="1"/>
</dbReference>
<name>A0ABQ3W8C3_9LACO</name>
<evidence type="ECO:0000313" key="2">
    <source>
        <dbReference type="Proteomes" id="UP000616547"/>
    </source>
</evidence>
<sequence>MRSELFATLEVELGPRLNVGQTDQGFFKIIPIIGGTVTGKLNGKIVSFGGDFNQRYDDRFSKAHALYLLKCNEELIYVDNQADIDKKTSSFTHLRFVADKNGNYHDLNYRTFNGKIVEGDDAHVLIEVYEVMDLA</sequence>
<dbReference type="PANTHER" id="PTHR37315">
    <property type="entry name" value="UPF0311 PROTEIN BLR7842"/>
    <property type="match status" value="1"/>
</dbReference>
<reference evidence="2" key="1">
    <citation type="submission" date="2021-01" db="EMBL/GenBank/DDBJ databases">
        <title>Draft genome sequence of Nasalis larvatus strain YZ03.</title>
        <authorList>
            <person name="Suzuki-Hashido N."/>
            <person name="Tsuchida S."/>
            <person name="Hayakawa T."/>
        </authorList>
    </citation>
    <scope>NUCLEOTIDE SEQUENCE [LARGE SCALE GENOMIC DNA]</scope>
    <source>
        <strain evidence="2">YZ03</strain>
    </source>
</reference>
<keyword evidence="2" id="KW-1185">Reference proteome</keyword>
<comment type="caution">
    <text evidence="1">The sequence shown here is derived from an EMBL/GenBank/DDBJ whole genome shotgun (WGS) entry which is preliminary data.</text>
</comment>
<protein>
    <recommendedName>
        <fullName evidence="3">FHA domain-containing protein</fullName>
    </recommendedName>
</protein>
<proteinExistence type="predicted"/>
<dbReference type="Pfam" id="PF11578">
    <property type="entry name" value="DUF3237"/>
    <property type="match status" value="1"/>
</dbReference>
<dbReference type="PANTHER" id="PTHR37315:SF1">
    <property type="entry name" value="UPF0311 PROTEIN BLR7842"/>
    <property type="match status" value="1"/>
</dbReference>
<evidence type="ECO:0008006" key="3">
    <source>
        <dbReference type="Google" id="ProtNLM"/>
    </source>
</evidence>
<organism evidence="1 2">
    <name type="scientific">Lactobacillus nasalidis</name>
    <dbReference type="NCBI Taxonomy" id="2797258"/>
    <lineage>
        <taxon>Bacteria</taxon>
        <taxon>Bacillati</taxon>
        <taxon>Bacillota</taxon>
        <taxon>Bacilli</taxon>
        <taxon>Lactobacillales</taxon>
        <taxon>Lactobacillaceae</taxon>
        <taxon>Lactobacillus</taxon>
    </lineage>
</organism>
<gene>
    <name evidence="1" type="ORF">lacNasYZ03_14630</name>
</gene>
<dbReference type="InterPro" id="IPR020915">
    <property type="entry name" value="UPF0311"/>
</dbReference>
<dbReference type="Proteomes" id="UP000616547">
    <property type="component" value="Unassembled WGS sequence"/>
</dbReference>
<dbReference type="EMBL" id="BOCI01000433">
    <property type="protein sequence ID" value="GHW01776.1"/>
    <property type="molecule type" value="Genomic_DNA"/>
</dbReference>
<dbReference type="RefSeq" id="WP_201330145.1">
    <property type="nucleotide sequence ID" value="NZ_BOCG01000466.1"/>
</dbReference>
<evidence type="ECO:0000313" key="1">
    <source>
        <dbReference type="EMBL" id="GHW01776.1"/>
    </source>
</evidence>